<organism evidence="12 13">
    <name type="scientific">Ursus maritimus</name>
    <name type="common">Polar bear</name>
    <name type="synonym">Thalarctos maritimus</name>
    <dbReference type="NCBI Taxonomy" id="29073"/>
    <lineage>
        <taxon>Eukaryota</taxon>
        <taxon>Metazoa</taxon>
        <taxon>Chordata</taxon>
        <taxon>Craniata</taxon>
        <taxon>Vertebrata</taxon>
        <taxon>Euteleostomi</taxon>
        <taxon>Mammalia</taxon>
        <taxon>Eutheria</taxon>
        <taxon>Laurasiatheria</taxon>
        <taxon>Carnivora</taxon>
        <taxon>Caniformia</taxon>
        <taxon>Ursidae</taxon>
        <taxon>Ursus</taxon>
    </lineage>
</organism>
<comment type="similarity">
    <text evidence="2">Belongs to the TCF/LEF family.</text>
</comment>
<dbReference type="InterPro" id="IPR013558">
    <property type="entry name" value="CTNNB1-bd_N"/>
</dbReference>
<feature type="compositionally biased region" description="Polar residues" evidence="10">
    <location>
        <begin position="60"/>
        <end position="74"/>
    </location>
</feature>
<comment type="subcellular location">
    <subcellularLocation>
        <location evidence="1">Nucleus</location>
    </subcellularLocation>
</comment>
<evidence type="ECO:0000313" key="13">
    <source>
        <dbReference type="RefSeq" id="XP_040478383.1"/>
    </source>
</evidence>
<dbReference type="CTD" id="6932"/>
<dbReference type="InterPro" id="IPR009071">
    <property type="entry name" value="HMG_box_dom"/>
</dbReference>
<evidence type="ECO:0000256" key="7">
    <source>
        <dbReference type="ARBA" id="ARBA00023163"/>
    </source>
</evidence>
<keyword evidence="5 9" id="KW-0238">DNA-binding</keyword>
<dbReference type="Pfam" id="PF08347">
    <property type="entry name" value="CTNNB1_binding"/>
    <property type="match status" value="1"/>
</dbReference>
<dbReference type="GO" id="GO:0000785">
    <property type="term" value="C:chromatin"/>
    <property type="evidence" value="ECO:0007669"/>
    <property type="project" value="TreeGrafter"/>
</dbReference>
<evidence type="ECO:0000256" key="4">
    <source>
        <dbReference type="ARBA" id="ARBA00023015"/>
    </source>
</evidence>
<feature type="domain" description="HMG box" evidence="11">
    <location>
        <begin position="222"/>
        <end position="290"/>
    </location>
</feature>
<dbReference type="PANTHER" id="PTHR10373:SF33">
    <property type="entry name" value="TRANSCRIPTION FACTOR 7"/>
    <property type="match status" value="1"/>
</dbReference>
<keyword evidence="4" id="KW-0805">Transcription regulation</keyword>
<keyword evidence="12" id="KW-1185">Reference proteome</keyword>
<sequence>MLGLSSAQRGGSLYLPELSPLEAKRLSWGLTVSFEVLPKWDEGSEEEAGAGQPEELPERTSWNPVQHNKASQPAHSVPQLSPLYEHFSSPHPTPAPADISQKQGVHRPLQTPDLSGFYSLTSGSMGQLPHTVSWPSPPLYPLSPSCGYRQHFPAPTAAPGAPYPRFTHPSLMLGSGVPGHPAAIPHPAIVPPSGKQELQPYDRSLKTQAESKVEKEAKKPTIKKPLNAFMLYMKEMRAKVIAECTLKESAAINQILGRRWHALSREEQAKYYELARKERQLHMQLYPGWSARDNYGKKKRRSREKHQESSTGGKRNAFGTYPEKAAAPAPFLPMTVL</sequence>
<evidence type="ECO:0000256" key="1">
    <source>
        <dbReference type="ARBA" id="ARBA00004123"/>
    </source>
</evidence>
<evidence type="ECO:0000313" key="12">
    <source>
        <dbReference type="Proteomes" id="UP000261680"/>
    </source>
</evidence>
<keyword evidence="3" id="KW-0879">Wnt signaling pathway</keyword>
<dbReference type="Pfam" id="PF00505">
    <property type="entry name" value="HMG_box"/>
    <property type="match status" value="1"/>
</dbReference>
<evidence type="ECO:0000256" key="9">
    <source>
        <dbReference type="PROSITE-ProRule" id="PRU00267"/>
    </source>
</evidence>
<dbReference type="Proteomes" id="UP000261680">
    <property type="component" value="Unplaced"/>
</dbReference>
<feature type="DNA-binding region" description="HMG box" evidence="9">
    <location>
        <begin position="222"/>
        <end position="290"/>
    </location>
</feature>
<dbReference type="GeneID" id="103663815"/>
<evidence type="ECO:0000259" key="11">
    <source>
        <dbReference type="PROSITE" id="PS50118"/>
    </source>
</evidence>
<keyword evidence="8 9" id="KW-0539">Nucleus</keyword>
<feature type="region of interest" description="Disordered" evidence="10">
    <location>
        <begin position="39"/>
        <end position="118"/>
    </location>
</feature>
<dbReference type="Gene3D" id="1.10.30.10">
    <property type="entry name" value="High mobility group box domain"/>
    <property type="match status" value="1"/>
</dbReference>
<evidence type="ECO:0000256" key="2">
    <source>
        <dbReference type="ARBA" id="ARBA00006569"/>
    </source>
</evidence>
<evidence type="ECO:0000256" key="10">
    <source>
        <dbReference type="SAM" id="MobiDB-lite"/>
    </source>
</evidence>
<protein>
    <submittedName>
        <fullName evidence="13">Transcription factor 7 isoform X6</fullName>
    </submittedName>
</protein>
<dbReference type="PROSITE" id="PS50118">
    <property type="entry name" value="HMG_BOX_2"/>
    <property type="match status" value="1"/>
</dbReference>
<dbReference type="GO" id="GO:0000981">
    <property type="term" value="F:DNA-binding transcription factor activity, RNA polymerase II-specific"/>
    <property type="evidence" value="ECO:0007669"/>
    <property type="project" value="TreeGrafter"/>
</dbReference>
<dbReference type="GO" id="GO:0000978">
    <property type="term" value="F:RNA polymerase II cis-regulatory region sequence-specific DNA binding"/>
    <property type="evidence" value="ECO:0007669"/>
    <property type="project" value="TreeGrafter"/>
</dbReference>
<keyword evidence="7" id="KW-0804">Transcription</keyword>
<dbReference type="GO" id="GO:1990907">
    <property type="term" value="C:beta-catenin-TCF complex"/>
    <property type="evidence" value="ECO:0007669"/>
    <property type="project" value="TreeGrafter"/>
</dbReference>
<dbReference type="InterPro" id="IPR036910">
    <property type="entry name" value="HMG_box_dom_sf"/>
</dbReference>
<dbReference type="AlphaFoldDB" id="A0A8M1F4N0"/>
<evidence type="ECO:0000256" key="8">
    <source>
        <dbReference type="ARBA" id="ARBA00023242"/>
    </source>
</evidence>
<evidence type="ECO:0000256" key="5">
    <source>
        <dbReference type="ARBA" id="ARBA00023125"/>
    </source>
</evidence>
<dbReference type="PANTHER" id="PTHR10373">
    <property type="entry name" value="TRANSCRIPTION FACTOR 7 FAMILY MEMBER"/>
    <property type="match status" value="1"/>
</dbReference>
<gene>
    <name evidence="13" type="primary">TCF7</name>
</gene>
<dbReference type="CDD" id="cd21996">
    <property type="entry name" value="HMG-box_TCF7-like"/>
    <property type="match status" value="1"/>
</dbReference>
<accession>A0A8M1F4N0</accession>
<evidence type="ECO:0000256" key="3">
    <source>
        <dbReference type="ARBA" id="ARBA00022687"/>
    </source>
</evidence>
<keyword evidence="6" id="KW-0010">Activator</keyword>
<dbReference type="RefSeq" id="XP_040478383.1">
    <property type="nucleotide sequence ID" value="XM_040622449.1"/>
</dbReference>
<dbReference type="GO" id="GO:0060070">
    <property type="term" value="P:canonical Wnt signaling pathway"/>
    <property type="evidence" value="ECO:0007669"/>
    <property type="project" value="TreeGrafter"/>
</dbReference>
<dbReference type="SMART" id="SM00398">
    <property type="entry name" value="HMG"/>
    <property type="match status" value="1"/>
</dbReference>
<dbReference type="FunFam" id="1.10.30.10:FF:000001">
    <property type="entry name" value="transcription factor 7 isoform X2"/>
    <property type="match status" value="1"/>
</dbReference>
<proteinExistence type="inferred from homology"/>
<dbReference type="InterPro" id="IPR024940">
    <property type="entry name" value="TCF/LEF"/>
</dbReference>
<evidence type="ECO:0000256" key="6">
    <source>
        <dbReference type="ARBA" id="ARBA00023159"/>
    </source>
</evidence>
<dbReference type="SUPFAM" id="SSF47095">
    <property type="entry name" value="HMG-box"/>
    <property type="match status" value="1"/>
</dbReference>
<reference evidence="13" key="1">
    <citation type="submission" date="2025-08" db="UniProtKB">
        <authorList>
            <consortium name="RefSeq"/>
        </authorList>
    </citation>
    <scope>IDENTIFICATION</scope>
    <source>
        <tissue evidence="13">Whole blood</tissue>
    </source>
</reference>
<feature type="region of interest" description="Disordered" evidence="10">
    <location>
        <begin position="292"/>
        <end position="324"/>
    </location>
</feature>
<name>A0A8M1F4N0_URSMA</name>